<organism evidence="1 2">
    <name type="scientific">Clostridium botulinum</name>
    <dbReference type="NCBI Taxonomy" id="1491"/>
    <lineage>
        <taxon>Bacteria</taxon>
        <taxon>Bacillati</taxon>
        <taxon>Bacillota</taxon>
        <taxon>Clostridia</taxon>
        <taxon>Eubacteriales</taxon>
        <taxon>Clostridiaceae</taxon>
        <taxon>Clostridium</taxon>
    </lineage>
</organism>
<reference evidence="1 2" key="1">
    <citation type="submission" date="2019-02" db="EMBL/GenBank/DDBJ databases">
        <title>Genome sequencing of Clostridium botulinum clinical isolates.</title>
        <authorList>
            <person name="Brunt J."/>
            <person name="Van Vliet A.H.M."/>
            <person name="Stringer S.C."/>
            <person name="Grant K.A."/>
            <person name="Carter A.C."/>
            <person name="Peck M.W."/>
        </authorList>
    </citation>
    <scope>NUCLEOTIDE SEQUENCE [LARGE SCALE GENOMIC DNA]</scope>
    <source>
        <strain evidence="1 2">H142660711</strain>
    </source>
</reference>
<accession>A0A846IBG5</accession>
<dbReference type="EMBL" id="SGKC01000087">
    <property type="protein sequence ID" value="NEZ94256.1"/>
    <property type="molecule type" value="Genomic_DNA"/>
</dbReference>
<name>A0A846IBG5_CLOBO</name>
<protein>
    <submittedName>
        <fullName evidence="1">Uncharacterized protein</fullName>
    </submittedName>
</protein>
<dbReference type="RefSeq" id="WP_039774231.1">
    <property type="nucleotide sequence ID" value="NZ_JACBCE010000002.1"/>
</dbReference>
<gene>
    <name evidence="1" type="ORF">EXM69_20540</name>
</gene>
<sequence length="306" mass="35975">MQGKQLKWDITYTGNEVSIADVNIKIKELYGGFGRGQKILTVPQIASLHVDNTNNKEEIKTKIKRINELINNNIILESGDTYFEFGIDIIDLKSEDVSNDHKKIIRNLVKNKVYTQNSVNRAKNLYILSEQGYSLLINLMKDTRSKIIYKRVIRDYFRMKELVLNSEDTEQYMLRLLGKKERKRTTDTIKYFIDRGDLEHDPSNSWTNAYAKETNYIYKIIFGMTAKQIEAFLGVQLKNSDTVRNYLCMEDIEDIRKIEGRVAYMMEDGKSYEQIHERLKELYPKIRQPKLAGKDINIIRKLMYNN</sequence>
<comment type="caution">
    <text evidence="1">The sequence shown here is derived from an EMBL/GenBank/DDBJ whole genome shotgun (WGS) entry which is preliminary data.</text>
</comment>
<dbReference type="Proteomes" id="UP000473887">
    <property type="component" value="Unassembled WGS sequence"/>
</dbReference>
<evidence type="ECO:0000313" key="2">
    <source>
        <dbReference type="Proteomes" id="UP000473887"/>
    </source>
</evidence>
<dbReference type="AlphaFoldDB" id="A0A846IBG5"/>
<proteinExistence type="predicted"/>
<evidence type="ECO:0000313" key="1">
    <source>
        <dbReference type="EMBL" id="NEZ94256.1"/>
    </source>
</evidence>